<dbReference type="InterPro" id="IPR002110">
    <property type="entry name" value="Ankyrin_rpt"/>
</dbReference>
<evidence type="ECO:0000313" key="8">
    <source>
        <dbReference type="EMBL" id="KAF5229624.1"/>
    </source>
</evidence>
<dbReference type="PANTHER" id="PTHR43806:SF58">
    <property type="entry name" value="ALKALINE PROTEASE 1-RELATED"/>
    <property type="match status" value="1"/>
</dbReference>
<dbReference type="Pfam" id="PF00082">
    <property type="entry name" value="Peptidase_S8"/>
    <property type="match status" value="1"/>
</dbReference>
<evidence type="ECO:0000256" key="4">
    <source>
        <dbReference type="PROSITE-ProRule" id="PRU00023"/>
    </source>
</evidence>
<feature type="active site" description="Charge relay system" evidence="5">
    <location>
        <position position="805"/>
    </location>
</feature>
<evidence type="ECO:0000256" key="1">
    <source>
        <dbReference type="ARBA" id="ARBA00011073"/>
    </source>
</evidence>
<evidence type="ECO:0000313" key="9">
    <source>
        <dbReference type="Proteomes" id="UP000537989"/>
    </source>
</evidence>
<comment type="caution">
    <text evidence="8">The sequence shown here is derived from an EMBL/GenBank/DDBJ whole genome shotgun (WGS) entry which is preliminary data.</text>
</comment>
<evidence type="ECO:0000256" key="3">
    <source>
        <dbReference type="ARBA" id="ARBA00022825"/>
    </source>
</evidence>
<dbReference type="SMART" id="SM00248">
    <property type="entry name" value="ANK"/>
    <property type="match status" value="3"/>
</dbReference>
<dbReference type="GO" id="GO:0006508">
    <property type="term" value="P:proteolysis"/>
    <property type="evidence" value="ECO:0007669"/>
    <property type="project" value="UniProtKB-KW"/>
</dbReference>
<dbReference type="Gene3D" id="3.40.50.200">
    <property type="entry name" value="Peptidase S8/S53 domain"/>
    <property type="match status" value="1"/>
</dbReference>
<dbReference type="InterPro" id="IPR000209">
    <property type="entry name" value="Peptidase_S8/S53_dom"/>
</dbReference>
<dbReference type="PANTHER" id="PTHR43806">
    <property type="entry name" value="PEPTIDASE S8"/>
    <property type="match status" value="1"/>
</dbReference>
<dbReference type="PROSITE" id="PS50297">
    <property type="entry name" value="ANK_REP_REGION"/>
    <property type="match status" value="1"/>
</dbReference>
<feature type="domain" description="Peptidase S8/S53" evidence="7">
    <location>
        <begin position="712"/>
        <end position="967"/>
    </location>
</feature>
<evidence type="ECO:0000256" key="2">
    <source>
        <dbReference type="ARBA" id="ARBA00022670"/>
    </source>
</evidence>
<comment type="similarity">
    <text evidence="1 5">Belongs to the peptidase S8 family.</text>
</comment>
<dbReference type="Gene3D" id="1.25.40.20">
    <property type="entry name" value="Ankyrin repeat-containing domain"/>
    <property type="match status" value="1"/>
</dbReference>
<dbReference type="SUPFAM" id="SSF52743">
    <property type="entry name" value="Subtilisin-like"/>
    <property type="match status" value="1"/>
</dbReference>
<evidence type="ECO:0000256" key="6">
    <source>
        <dbReference type="SAM" id="MobiDB-lite"/>
    </source>
</evidence>
<dbReference type="InterPro" id="IPR036770">
    <property type="entry name" value="Ankyrin_rpt-contain_sf"/>
</dbReference>
<evidence type="ECO:0000256" key="5">
    <source>
        <dbReference type="PROSITE-ProRule" id="PRU01240"/>
    </source>
</evidence>
<dbReference type="InterPro" id="IPR036852">
    <property type="entry name" value="Peptidase_S8/S53_dom_sf"/>
</dbReference>
<dbReference type="SUPFAM" id="SSF48403">
    <property type="entry name" value="Ankyrin repeat"/>
    <property type="match status" value="1"/>
</dbReference>
<gene>
    <name evidence="8" type="ORF">FAUST_10311</name>
</gene>
<accession>A0AAN5Z2H8</accession>
<dbReference type="InterPro" id="IPR050131">
    <property type="entry name" value="Peptidase_S8_subtilisin-like"/>
</dbReference>
<feature type="region of interest" description="Disordered" evidence="6">
    <location>
        <begin position="733"/>
        <end position="764"/>
    </location>
</feature>
<keyword evidence="4" id="KW-0040">ANK repeat</keyword>
<dbReference type="AlphaFoldDB" id="A0AAN5Z2H8"/>
<proteinExistence type="inferred from homology"/>
<keyword evidence="9" id="KW-1185">Reference proteome</keyword>
<evidence type="ECO:0000259" key="7">
    <source>
        <dbReference type="Pfam" id="PF00082"/>
    </source>
</evidence>
<sequence length="1039" mass="116574">MAMEGPSRRLSLIGTSIGSPRIAQQAGLPRSAIFKDTKGPSSDMVFETLKDKWAEGTAVKEKRLGEDTPLKTILDVMIKELKKSKNAIDGVKRFLADEKTKIDDCVKWRLLLDAVDLDLAQKPDKDEVTARLQLTEALIQESPYLAFENPTDQEGASILYINNCADVHWHKKLKDKRTPLHTAARKGNAKFVKSMITEGRRYYDVKNGESTRGENRVSGINQQKYWKFCGEYCRLAKILQHEDLDTKDTPLKSATKADCGVCETIKELLEVTDIAEDDTFHHALENDNQEVVKAFLSKDEVASTIVSKESIMTTLSPPKKRTTGHRDANSRSLARLENAKLLVGSIQDPKALDREVAEKIIKRKSGAMDIWKAHNKEMLDDKLKPFLLHLAVKHQKLDFVRLFVNDYPKSVVEKWSYSEHGDKRYPLWYNNHNSDGKRIEEPFDDVRKNIRKEITTKMIHEVPEMDTLSDMFNSCQVGELCFDLSRFDSAGFQVSAFINSWISQHQTGKLLTFEKTLRYAEFPPLDVLKEERETYKDSCHLQYQHTEVFRILAWLRKKMGVQTIIKLKVPDRLVNPHDEKTMAKAVKDFKVEIFDWKVLDLSLSVFDPDAKERIKELHLYSSGKRSAISHWFGPEGFKSMKKLEVLKIYIVQETCTSTHLWEVKDEIDDKLKELDTPDGLRFSDRAEQISWYPKTQQANLIKIFSNDAFKPTKVAILDDGVLSVSPTARKTAVSLNGENQEDISWDSSDNSKSNTPVGRKSGSATIRSDAELEYNSSLSSRIKEGRSFVAGGSSHSPWHLACNPHGTQMANLICAIDPLCEIYVARVAEDAVGITPDRVTKAIDWAISKGVDIISMSFTIGDKGTLADALIKATKQGIVMTCSSHDEGSKTEMAYPASLKGTDKSLIVLAACDEYGRALWGIEKDDYHYLLPGQNVAAGVIPFLKSNDTISGSSVATAVTAGICSLTLTCDRLANPGRSYNKGMEAGSRYAKVIKELDSMKSKAGSRHILLKKFGEIDTYGLGAGANPGPQEILNRHFR</sequence>
<organism evidence="8 9">
    <name type="scientific">Fusarium austroamericanum</name>
    <dbReference type="NCBI Taxonomy" id="282268"/>
    <lineage>
        <taxon>Eukaryota</taxon>
        <taxon>Fungi</taxon>
        <taxon>Dikarya</taxon>
        <taxon>Ascomycota</taxon>
        <taxon>Pezizomycotina</taxon>
        <taxon>Sordariomycetes</taxon>
        <taxon>Hypocreomycetidae</taxon>
        <taxon>Hypocreales</taxon>
        <taxon>Nectriaceae</taxon>
        <taxon>Fusarium</taxon>
    </lineage>
</organism>
<keyword evidence="5" id="KW-0378">Hydrolase</keyword>
<dbReference type="Proteomes" id="UP000537989">
    <property type="component" value="Unassembled WGS sequence"/>
</dbReference>
<protein>
    <recommendedName>
        <fullName evidence="7">Peptidase S8/S53 domain-containing protein</fullName>
    </recommendedName>
</protein>
<feature type="active site" description="Charge relay system" evidence="5">
    <location>
        <position position="718"/>
    </location>
</feature>
<dbReference type="GO" id="GO:0004252">
    <property type="term" value="F:serine-type endopeptidase activity"/>
    <property type="evidence" value="ECO:0007669"/>
    <property type="project" value="UniProtKB-UniRule"/>
</dbReference>
<feature type="compositionally biased region" description="Polar residues" evidence="6">
    <location>
        <begin position="745"/>
        <end position="764"/>
    </location>
</feature>
<dbReference type="PROSITE" id="PS50088">
    <property type="entry name" value="ANK_REPEAT"/>
    <property type="match status" value="1"/>
</dbReference>
<reference evidence="8 9" key="1">
    <citation type="submission" date="2020-02" db="EMBL/GenBank/DDBJ databases">
        <title>Identification and distribution of gene clusters putatively required for synthesis of sphingolipid metabolism inhibitors in phylogenetically diverse species of the filamentous fungus Fusarium.</title>
        <authorList>
            <person name="Kim H.-S."/>
            <person name="Busman M."/>
            <person name="Brown D.W."/>
            <person name="Divon H."/>
            <person name="Uhlig S."/>
            <person name="Proctor R.H."/>
        </authorList>
    </citation>
    <scope>NUCLEOTIDE SEQUENCE [LARGE SCALE GENOMIC DNA]</scope>
    <source>
        <strain evidence="8 9">NRRL 2903</strain>
    </source>
</reference>
<feature type="repeat" description="ANK" evidence="4">
    <location>
        <begin position="175"/>
        <end position="199"/>
    </location>
</feature>
<feature type="active site" description="Charge relay system" evidence="5">
    <location>
        <position position="954"/>
    </location>
</feature>
<keyword evidence="3 5" id="KW-0720">Serine protease</keyword>
<dbReference type="EMBL" id="JAAMOD010000386">
    <property type="protein sequence ID" value="KAF5229624.1"/>
    <property type="molecule type" value="Genomic_DNA"/>
</dbReference>
<name>A0AAN5Z2H8_FUSAU</name>
<dbReference type="PROSITE" id="PS51892">
    <property type="entry name" value="SUBTILASE"/>
    <property type="match status" value="1"/>
</dbReference>
<keyword evidence="2 5" id="KW-0645">Protease</keyword>